<dbReference type="SMART" id="SM00032">
    <property type="entry name" value="CCP"/>
    <property type="match status" value="3"/>
</dbReference>
<keyword evidence="5" id="KW-0325">Glycoprotein</keyword>
<dbReference type="InterPro" id="IPR002396">
    <property type="entry name" value="Selectin_superfamily"/>
</dbReference>
<dbReference type="PANTHER" id="PTHR19325">
    <property type="entry name" value="COMPLEMENT COMPONENT-RELATED SUSHI DOMAIN-CONTAINING"/>
    <property type="match status" value="1"/>
</dbReference>
<keyword evidence="2" id="KW-0677">Repeat</keyword>
<dbReference type="PANTHER" id="PTHR19325:SF493">
    <property type="entry name" value="E-SELECTIN"/>
    <property type="match status" value="1"/>
</dbReference>
<dbReference type="AlphaFoldDB" id="A0A667YGA4"/>
<evidence type="ECO:0000259" key="7">
    <source>
        <dbReference type="PROSITE" id="PS50923"/>
    </source>
</evidence>
<reference evidence="8" key="2">
    <citation type="submission" date="2025-08" db="UniProtKB">
        <authorList>
            <consortium name="Ensembl"/>
        </authorList>
    </citation>
    <scope>IDENTIFICATION</scope>
</reference>
<dbReference type="PRINTS" id="PR00343">
    <property type="entry name" value="SELECTIN"/>
</dbReference>
<proteinExistence type="predicted"/>
<evidence type="ECO:0000256" key="6">
    <source>
        <dbReference type="PROSITE-ProRule" id="PRU00302"/>
    </source>
</evidence>
<keyword evidence="4 6" id="KW-1015">Disulfide bond</keyword>
<evidence type="ECO:0000313" key="9">
    <source>
        <dbReference type="Proteomes" id="UP000472263"/>
    </source>
</evidence>
<protein>
    <recommendedName>
        <fullName evidence="7">Sushi domain-containing protein</fullName>
    </recommendedName>
</protein>
<dbReference type="InterPro" id="IPR000436">
    <property type="entry name" value="Sushi_SCR_CCP_dom"/>
</dbReference>
<dbReference type="Pfam" id="PF00084">
    <property type="entry name" value="Sushi"/>
    <property type="match status" value="3"/>
</dbReference>
<accession>A0A667YGA4</accession>
<feature type="disulfide bond" evidence="6">
    <location>
        <begin position="32"/>
        <end position="59"/>
    </location>
</feature>
<sequence length="212" mass="22967">MCAFRATAYSCSLRCFYHQDICDFGTVCTFSCDDGHELQGALSMECTLAGQWTSTPPTCTGTRMNSTVRCPLLEAPVNGAINCSDPELKYNSECSFTCNQGHSLHGYEVVICDRYGNWTAEQPVCQAVQCAPLSQPDGGYLNCSGENQTFNSTCTFGCYLGFLLLGSSDLTCGTDGVWSGPRPVCASNYHLFLAKVGLIILFCRGGHTFRGQ</sequence>
<dbReference type="InterPro" id="IPR050350">
    <property type="entry name" value="Compl-Cell_Adhes-Reg"/>
</dbReference>
<feature type="domain" description="Sushi" evidence="7">
    <location>
        <begin position="68"/>
        <end position="127"/>
    </location>
</feature>
<evidence type="ECO:0000256" key="5">
    <source>
        <dbReference type="ARBA" id="ARBA00023180"/>
    </source>
</evidence>
<dbReference type="GO" id="GO:0016020">
    <property type="term" value="C:membrane"/>
    <property type="evidence" value="ECO:0007669"/>
    <property type="project" value="InterPro"/>
</dbReference>
<dbReference type="PROSITE" id="PS50923">
    <property type="entry name" value="SUSHI"/>
    <property type="match status" value="3"/>
</dbReference>
<feature type="disulfide bond" evidence="6">
    <location>
        <begin position="98"/>
        <end position="125"/>
    </location>
</feature>
<dbReference type="Ensembl" id="ENSMMDT00005026005.1">
    <property type="protein sequence ID" value="ENSMMDP00005025468.1"/>
    <property type="gene ID" value="ENSMMDG00005012206.1"/>
</dbReference>
<feature type="disulfide bond" evidence="6">
    <location>
        <begin position="158"/>
        <end position="185"/>
    </location>
</feature>
<dbReference type="CDD" id="cd00033">
    <property type="entry name" value="CCP"/>
    <property type="match status" value="3"/>
</dbReference>
<dbReference type="FunFam" id="2.10.70.10:FF:000001">
    <property type="entry name" value="Selectin P"/>
    <property type="match status" value="1"/>
</dbReference>
<keyword evidence="9" id="KW-1185">Reference proteome</keyword>
<evidence type="ECO:0000256" key="2">
    <source>
        <dbReference type="ARBA" id="ARBA00022737"/>
    </source>
</evidence>
<evidence type="ECO:0000256" key="4">
    <source>
        <dbReference type="ARBA" id="ARBA00023157"/>
    </source>
</evidence>
<evidence type="ECO:0000256" key="3">
    <source>
        <dbReference type="ARBA" id="ARBA00022837"/>
    </source>
</evidence>
<reference evidence="8" key="3">
    <citation type="submission" date="2025-09" db="UniProtKB">
        <authorList>
            <consortium name="Ensembl"/>
        </authorList>
    </citation>
    <scope>IDENTIFICATION</scope>
</reference>
<dbReference type="GeneTree" id="ENSGT00940000164633"/>
<name>A0A667YGA4_9TELE</name>
<dbReference type="GO" id="GO:0007155">
    <property type="term" value="P:cell adhesion"/>
    <property type="evidence" value="ECO:0007669"/>
    <property type="project" value="InterPro"/>
</dbReference>
<dbReference type="Proteomes" id="UP000472263">
    <property type="component" value="Chromosome 4"/>
</dbReference>
<dbReference type="Gene3D" id="2.10.70.10">
    <property type="entry name" value="Complement Module, domain 1"/>
    <property type="match status" value="3"/>
</dbReference>
<reference evidence="8" key="1">
    <citation type="submission" date="2019-06" db="EMBL/GenBank/DDBJ databases">
        <authorList>
            <consortium name="Wellcome Sanger Institute Data Sharing"/>
        </authorList>
    </citation>
    <scope>NUCLEOTIDE SEQUENCE [LARGE SCALE GENOMIC DNA]</scope>
</reference>
<keyword evidence="1 6" id="KW-0768">Sushi</keyword>
<evidence type="ECO:0000256" key="1">
    <source>
        <dbReference type="ARBA" id="ARBA00022659"/>
    </source>
</evidence>
<keyword evidence="3" id="KW-0106">Calcium</keyword>
<feature type="domain" description="Sushi" evidence="7">
    <location>
        <begin position="1"/>
        <end position="61"/>
    </location>
</feature>
<evidence type="ECO:0000313" key="8">
    <source>
        <dbReference type="Ensembl" id="ENSMMDP00005025468.1"/>
    </source>
</evidence>
<feature type="domain" description="Sushi" evidence="7">
    <location>
        <begin position="128"/>
        <end position="187"/>
    </location>
</feature>
<dbReference type="InterPro" id="IPR035976">
    <property type="entry name" value="Sushi/SCR/CCP_sf"/>
</dbReference>
<organism evidence="8 9">
    <name type="scientific">Myripristis murdjan</name>
    <name type="common">pinecone soldierfish</name>
    <dbReference type="NCBI Taxonomy" id="586833"/>
    <lineage>
        <taxon>Eukaryota</taxon>
        <taxon>Metazoa</taxon>
        <taxon>Chordata</taxon>
        <taxon>Craniata</taxon>
        <taxon>Vertebrata</taxon>
        <taxon>Euteleostomi</taxon>
        <taxon>Actinopterygii</taxon>
        <taxon>Neopterygii</taxon>
        <taxon>Teleostei</taxon>
        <taxon>Neoteleostei</taxon>
        <taxon>Acanthomorphata</taxon>
        <taxon>Holocentriformes</taxon>
        <taxon>Holocentridae</taxon>
        <taxon>Myripristis</taxon>
    </lineage>
</organism>
<dbReference type="SUPFAM" id="SSF57535">
    <property type="entry name" value="Complement control module/SCR domain"/>
    <property type="match status" value="3"/>
</dbReference>
<comment type="caution">
    <text evidence="6">Lacks conserved residue(s) required for the propagation of feature annotation.</text>
</comment>
<dbReference type="InParanoid" id="A0A667YGA4"/>